<dbReference type="RefSeq" id="WP_099125926.1">
    <property type="nucleotide sequence ID" value="NZ_CAWNRH010000122.1"/>
</dbReference>
<organism evidence="1 2">
    <name type="scientific">Xenorhabdus stockiae</name>
    <dbReference type="NCBI Taxonomy" id="351614"/>
    <lineage>
        <taxon>Bacteria</taxon>
        <taxon>Pseudomonadati</taxon>
        <taxon>Pseudomonadota</taxon>
        <taxon>Gammaproteobacteria</taxon>
        <taxon>Enterobacterales</taxon>
        <taxon>Morganellaceae</taxon>
        <taxon>Xenorhabdus</taxon>
    </lineage>
</organism>
<reference evidence="1 2" key="1">
    <citation type="journal article" date="2017" name="Nat. Microbiol.">
        <title>Natural product diversity associated with the nematode symbionts Photorhabdus and Xenorhabdus.</title>
        <authorList>
            <person name="Tobias N.J."/>
            <person name="Wolff H."/>
            <person name="Djahanschiri B."/>
            <person name="Grundmann F."/>
            <person name="Kronenwerth M."/>
            <person name="Shi Y.M."/>
            <person name="Simonyi S."/>
            <person name="Grun P."/>
            <person name="Shapiro-Ilan D."/>
            <person name="Pidot S.J."/>
            <person name="Stinear T.P."/>
            <person name="Ebersberger I."/>
            <person name="Bode H.B."/>
        </authorList>
    </citation>
    <scope>NUCLEOTIDE SEQUENCE [LARGE SCALE GENOMIC DNA]</scope>
    <source>
        <strain evidence="1 2">DSM 17904</strain>
    </source>
</reference>
<keyword evidence="2" id="KW-1185">Reference proteome</keyword>
<dbReference type="AlphaFoldDB" id="A0A2D0KBH8"/>
<comment type="caution">
    <text evidence="1">The sequence shown here is derived from an EMBL/GenBank/DDBJ whole genome shotgun (WGS) entry which is preliminary data.</text>
</comment>
<protein>
    <submittedName>
        <fullName evidence="1">Uncharacterized protein</fullName>
    </submittedName>
</protein>
<gene>
    <name evidence="1" type="ORF">Xsto_03622</name>
</gene>
<proteinExistence type="predicted"/>
<evidence type="ECO:0000313" key="1">
    <source>
        <dbReference type="EMBL" id="PHM60829.1"/>
    </source>
</evidence>
<dbReference type="EMBL" id="NJAJ01000046">
    <property type="protein sequence ID" value="PHM60829.1"/>
    <property type="molecule type" value="Genomic_DNA"/>
</dbReference>
<dbReference type="Proteomes" id="UP000222366">
    <property type="component" value="Unassembled WGS sequence"/>
</dbReference>
<evidence type="ECO:0000313" key="2">
    <source>
        <dbReference type="Proteomes" id="UP000222366"/>
    </source>
</evidence>
<name>A0A2D0KBH8_9GAMM</name>
<sequence length="63" mass="7190">MGFNVHITRVDLNDYYADPDRYSDEAANISMQEWIDYINQDDEMKLEGYADAPLSNTTAVIGL</sequence>
<accession>A0A2D0KBH8</accession>